<keyword evidence="2" id="KW-1185">Reference proteome</keyword>
<gene>
    <name evidence="1" type="ORF">BO95DRAFT_229133</name>
</gene>
<evidence type="ECO:0000313" key="2">
    <source>
        <dbReference type="Proteomes" id="UP000249057"/>
    </source>
</evidence>
<reference evidence="1" key="1">
    <citation type="submission" date="2018-02" db="EMBL/GenBank/DDBJ databases">
        <title>The genomes of Aspergillus section Nigri reveals drivers in fungal speciation.</title>
        <authorList>
            <consortium name="DOE Joint Genome Institute"/>
            <person name="Vesth T.C."/>
            <person name="Nybo J."/>
            <person name="Theobald S."/>
            <person name="Brandl J."/>
            <person name="Frisvad J.C."/>
            <person name="Nielsen K.F."/>
            <person name="Lyhne E.K."/>
            <person name="Kogle M.E."/>
            <person name="Kuo A."/>
            <person name="Riley R."/>
            <person name="Clum A."/>
            <person name="Nolan M."/>
            <person name="Lipzen A."/>
            <person name="Salamov A."/>
            <person name="Henrissat B."/>
            <person name="Wiebenga A."/>
            <person name="De vries R.P."/>
            <person name="Grigoriev I.V."/>
            <person name="Mortensen U.H."/>
            <person name="Andersen M.R."/>
            <person name="Baker S.E."/>
        </authorList>
    </citation>
    <scope>NUCLEOTIDE SEQUENCE</scope>
    <source>
        <strain evidence="1">CBS 621.78</strain>
    </source>
</reference>
<dbReference type="Proteomes" id="UP000249057">
    <property type="component" value="Unassembled WGS sequence"/>
</dbReference>
<evidence type="ECO:0000313" key="1">
    <source>
        <dbReference type="EMBL" id="RAH42659.1"/>
    </source>
</evidence>
<proteinExistence type="predicted"/>
<protein>
    <submittedName>
        <fullName evidence="1">Uncharacterized protein</fullName>
    </submittedName>
</protein>
<name>A0ACD1G095_9EURO</name>
<sequence>MNDGRMCCAAAAAAGCCTGFDDRLVASWLAPNPPLRRSQGGCGLSCLIKIRLLNHLKKNYVRSYSLKQPNNGIIRIFRRAVRLNRTPLFPPPLPPPFALVPQQPPLFRRHRHRRRSSSSSLSSAARGHTWICPQLSSGGH</sequence>
<dbReference type="EMBL" id="KZ825371">
    <property type="protein sequence ID" value="RAH42659.1"/>
    <property type="molecule type" value="Genomic_DNA"/>
</dbReference>
<accession>A0ACD1G095</accession>
<organism evidence="1 2">
    <name type="scientific">Aspergillus brunneoviolaceus CBS 621.78</name>
    <dbReference type="NCBI Taxonomy" id="1450534"/>
    <lineage>
        <taxon>Eukaryota</taxon>
        <taxon>Fungi</taxon>
        <taxon>Dikarya</taxon>
        <taxon>Ascomycota</taxon>
        <taxon>Pezizomycotina</taxon>
        <taxon>Eurotiomycetes</taxon>
        <taxon>Eurotiomycetidae</taxon>
        <taxon>Eurotiales</taxon>
        <taxon>Aspergillaceae</taxon>
        <taxon>Aspergillus</taxon>
        <taxon>Aspergillus subgen. Circumdati</taxon>
    </lineage>
</organism>